<feature type="compositionally biased region" description="Low complexity" evidence="7">
    <location>
        <begin position="385"/>
        <end position="428"/>
    </location>
</feature>
<dbReference type="Gene3D" id="3.90.70.10">
    <property type="entry name" value="Cysteine proteinases"/>
    <property type="match status" value="1"/>
</dbReference>
<dbReference type="CDD" id="cd02257">
    <property type="entry name" value="Peptidase_C19"/>
    <property type="match status" value="1"/>
</dbReference>
<evidence type="ECO:0000259" key="8">
    <source>
        <dbReference type="PROSITE" id="PS50235"/>
    </source>
</evidence>
<dbReference type="PANTHER" id="PTHR24006">
    <property type="entry name" value="UBIQUITIN CARBOXYL-TERMINAL HYDROLASE"/>
    <property type="match status" value="1"/>
</dbReference>
<dbReference type="PANTHER" id="PTHR24006:SF687">
    <property type="entry name" value="UBIQUITIN CARBOXYL-TERMINAL HYDROLASE 10"/>
    <property type="match status" value="1"/>
</dbReference>
<comment type="catalytic activity">
    <reaction evidence="1">
        <text>Thiol-dependent hydrolysis of ester, thioester, amide, peptide and isopeptide bonds formed by the C-terminal Gly of ubiquitin (a 76-residue protein attached to proteins as an intracellular targeting signal).</text>
        <dbReference type="EC" id="3.4.19.12"/>
    </reaction>
</comment>
<evidence type="ECO:0000256" key="4">
    <source>
        <dbReference type="ARBA" id="ARBA00022786"/>
    </source>
</evidence>
<dbReference type="InterPro" id="IPR028889">
    <property type="entry name" value="USP"/>
</dbReference>
<accession>A0ABR1J9Y2</accession>
<feature type="compositionally biased region" description="Low complexity" evidence="7">
    <location>
        <begin position="440"/>
        <end position="460"/>
    </location>
</feature>
<feature type="compositionally biased region" description="Low complexity" evidence="7">
    <location>
        <begin position="336"/>
        <end position="361"/>
    </location>
</feature>
<gene>
    <name evidence="9" type="ORF">VKT23_011133</name>
</gene>
<feature type="region of interest" description="Disordered" evidence="7">
    <location>
        <begin position="720"/>
        <end position="770"/>
    </location>
</feature>
<evidence type="ECO:0000256" key="7">
    <source>
        <dbReference type="SAM" id="MobiDB-lite"/>
    </source>
</evidence>
<feature type="compositionally biased region" description="Basic and acidic residues" evidence="7">
    <location>
        <begin position="316"/>
        <end position="326"/>
    </location>
</feature>
<feature type="region of interest" description="Disordered" evidence="7">
    <location>
        <begin position="257"/>
        <end position="467"/>
    </location>
</feature>
<dbReference type="InterPro" id="IPR001394">
    <property type="entry name" value="Peptidase_C19_UCH"/>
</dbReference>
<evidence type="ECO:0000256" key="6">
    <source>
        <dbReference type="ARBA" id="ARBA00022807"/>
    </source>
</evidence>
<feature type="compositionally biased region" description="Low complexity" evidence="7">
    <location>
        <begin position="220"/>
        <end position="230"/>
    </location>
</feature>
<evidence type="ECO:0000313" key="9">
    <source>
        <dbReference type="EMBL" id="KAK7455261.1"/>
    </source>
</evidence>
<evidence type="ECO:0000256" key="5">
    <source>
        <dbReference type="ARBA" id="ARBA00022801"/>
    </source>
</evidence>
<dbReference type="PROSITE" id="PS00972">
    <property type="entry name" value="USP_1"/>
    <property type="match status" value="1"/>
</dbReference>
<dbReference type="Pfam" id="PF00443">
    <property type="entry name" value="UCH"/>
    <property type="match status" value="1"/>
</dbReference>
<evidence type="ECO:0000256" key="3">
    <source>
        <dbReference type="ARBA" id="ARBA00022670"/>
    </source>
</evidence>
<feature type="compositionally biased region" description="Acidic residues" evidence="7">
    <location>
        <begin position="756"/>
        <end position="768"/>
    </location>
</feature>
<dbReference type="PRINTS" id="PR01217">
    <property type="entry name" value="PRICHEXTENSN"/>
</dbReference>
<keyword evidence="6" id="KW-0788">Thiol protease</keyword>
<sequence length="1016" mass="108321">MTSPRPHYAQPGPGPSNYYSPQTPPPTHFNYNPNPNHAGPSNGYAYQYPPTHMYAQPQPQPQPTHSPRMNGRGGYRGGYPQQNYPPHPHQPYIHAPYAQPPKFPNPHAQTFPAPYSYHPGPYSPSPSPLWQPQPHMIHPYENEYQQYHQEQPHQSVPISEPISSSPSIKPKTPVPAEPFAIDEAPPPPPPHIEENIPITNDSEPDSHVLEPEILPPSSPVAPSASISDPSTASTSIVTTFTSQPLAALDNKWVVWSRRPTNPSHAPGLIFSKNSHPPSHVVDDALPDKTPPASPVLETKGLPGEASSKKSKSRAKREREKRTKESSSEDVVIEDITASTSVSQTTSTVPSSSATAATDTPTLPGSPASSNTSISVVAAGKEKEGATSATTVTTTSGTEPTVSAETTSTSTTTATTPAAVPDATSTSTPAPAPATPPVKKSWASLLKSSDSPSTSSSSSSSGPAKNALPTSSVVGFSIPAEQSQLAASPSGAGVGAKGIPGVSSAKSAALLTLLTGQAPAPTSPTSPAKTGFSFAAAAASAPSTSSSSPSGAADPSKIRPRGLINTGNMCFANSVLQVLLYCPPFFRLFFELGKHLPSSGVDEPVVGNNPLKVPLVKATIEFLRDFLPPEKKSKEGKGESGVGSGASPSGSGKGKGKEKEKEEYGEEDEWERESFIPTYVYDAMKEKKRFDGMRGGHQEDAEEFFGFYLETLEEELLAIQNALTPPPPPPPQPSRSKGRASNSASAATATPTPGVEEKEEAEPPEEEGWLEVGKKNRMVVTRTIKTTESPITRIFGGKFRSTLKAGGQKDSATVEDWRSLKLDIQPDTIHTIQDAISYHARPSPIQMTLPASHPTRPNQTIEASQQVLIDSLPPILVIHLKRFCYDVEVGGVVKVGKRVAFGEEIVIGGDVMSHNANTNLGKKAGAGVKYKLFGAIYHHGLSASGGHYTLDVLHPNRFPAASNPASGNAQANAKMREGWIRIDDELVSDVRYEDVFGEGQEKDETRCAYLLFYRRVR</sequence>
<evidence type="ECO:0000313" key="10">
    <source>
        <dbReference type="Proteomes" id="UP001498398"/>
    </source>
</evidence>
<reference evidence="9 10" key="1">
    <citation type="submission" date="2024-01" db="EMBL/GenBank/DDBJ databases">
        <title>A draft genome for the cacao thread blight pathogen Marasmiellus scandens.</title>
        <authorList>
            <person name="Baruah I.K."/>
            <person name="Leung J."/>
            <person name="Bukari Y."/>
            <person name="Amoako-Attah I."/>
            <person name="Meinhardt L.W."/>
            <person name="Bailey B.A."/>
            <person name="Cohen S.P."/>
        </authorList>
    </citation>
    <scope>NUCLEOTIDE SEQUENCE [LARGE SCALE GENOMIC DNA]</scope>
    <source>
        <strain evidence="9 10">GH-19</strain>
    </source>
</reference>
<protein>
    <recommendedName>
        <fullName evidence="2">ubiquitinyl hydrolase 1</fullName>
        <ecNumber evidence="2">3.4.19.12</ecNumber>
    </recommendedName>
</protein>
<feature type="region of interest" description="Disordered" evidence="7">
    <location>
        <begin position="628"/>
        <end position="669"/>
    </location>
</feature>
<feature type="compositionally biased region" description="Pro residues" evidence="7">
    <location>
        <begin position="723"/>
        <end position="732"/>
    </location>
</feature>
<comment type="caution">
    <text evidence="9">The sequence shown here is derived from an EMBL/GenBank/DDBJ whole genome shotgun (WGS) entry which is preliminary data.</text>
</comment>
<feature type="compositionally biased region" description="Low complexity" evidence="7">
    <location>
        <begin position="142"/>
        <end position="171"/>
    </location>
</feature>
<keyword evidence="4" id="KW-0833">Ubl conjugation pathway</keyword>
<keyword evidence="10" id="KW-1185">Reference proteome</keyword>
<dbReference type="PROSITE" id="PS50235">
    <property type="entry name" value="USP_3"/>
    <property type="match status" value="1"/>
</dbReference>
<proteinExistence type="predicted"/>
<dbReference type="SUPFAM" id="SSF54001">
    <property type="entry name" value="Cysteine proteinases"/>
    <property type="match status" value="1"/>
</dbReference>
<keyword evidence="5" id="KW-0378">Hydrolase</keyword>
<dbReference type="InterPro" id="IPR038765">
    <property type="entry name" value="Papain-like_cys_pep_sf"/>
</dbReference>
<organism evidence="9 10">
    <name type="scientific">Marasmiellus scandens</name>
    <dbReference type="NCBI Taxonomy" id="2682957"/>
    <lineage>
        <taxon>Eukaryota</taxon>
        <taxon>Fungi</taxon>
        <taxon>Dikarya</taxon>
        <taxon>Basidiomycota</taxon>
        <taxon>Agaricomycotina</taxon>
        <taxon>Agaricomycetes</taxon>
        <taxon>Agaricomycetidae</taxon>
        <taxon>Agaricales</taxon>
        <taxon>Marasmiineae</taxon>
        <taxon>Omphalotaceae</taxon>
        <taxon>Marasmiellus</taxon>
    </lineage>
</organism>
<keyword evidence="3" id="KW-0645">Protease</keyword>
<evidence type="ECO:0000256" key="1">
    <source>
        <dbReference type="ARBA" id="ARBA00000707"/>
    </source>
</evidence>
<feature type="domain" description="USP" evidence="8">
    <location>
        <begin position="560"/>
        <end position="1015"/>
    </location>
</feature>
<feature type="compositionally biased region" description="Pro residues" evidence="7">
    <location>
        <begin position="121"/>
        <end position="131"/>
    </location>
</feature>
<dbReference type="EC" id="3.4.19.12" evidence="2"/>
<dbReference type="InterPro" id="IPR050164">
    <property type="entry name" value="Peptidase_C19"/>
</dbReference>
<dbReference type="Proteomes" id="UP001498398">
    <property type="component" value="Unassembled WGS sequence"/>
</dbReference>
<feature type="compositionally biased region" description="Low complexity" evidence="7">
    <location>
        <begin position="739"/>
        <end position="752"/>
    </location>
</feature>
<dbReference type="InterPro" id="IPR018200">
    <property type="entry name" value="USP_CS"/>
</dbReference>
<feature type="region of interest" description="Disordered" evidence="7">
    <location>
        <begin position="1"/>
        <end position="235"/>
    </location>
</feature>
<feature type="compositionally biased region" description="Basic and acidic residues" evidence="7">
    <location>
        <begin position="628"/>
        <end position="637"/>
    </location>
</feature>
<dbReference type="EMBL" id="JBANRG010000023">
    <property type="protein sequence ID" value="KAK7455261.1"/>
    <property type="molecule type" value="Genomic_DNA"/>
</dbReference>
<name>A0ABR1J9Y2_9AGAR</name>
<evidence type="ECO:0000256" key="2">
    <source>
        <dbReference type="ARBA" id="ARBA00012759"/>
    </source>
</evidence>